<dbReference type="RefSeq" id="WP_013424426.1">
    <property type="nucleotide sequence ID" value="NC_014666.1"/>
</dbReference>
<dbReference type="PANTHER" id="PTHR11365:SF23">
    <property type="entry name" value="HYPOTHETICAL 5-OXOPROLINASE (EUROFUNG)-RELATED"/>
    <property type="match status" value="1"/>
</dbReference>
<dbReference type="Pfam" id="PF01968">
    <property type="entry name" value="Hydantoinase_A"/>
    <property type="match status" value="1"/>
</dbReference>
<dbReference type="InterPro" id="IPR002821">
    <property type="entry name" value="Hydantoinase_A"/>
</dbReference>
<dbReference type="PANTHER" id="PTHR11365">
    <property type="entry name" value="5-OXOPROLINASE RELATED"/>
    <property type="match status" value="1"/>
</dbReference>
<keyword evidence="4" id="KW-0378">Hydrolase</keyword>
<gene>
    <name evidence="4" type="ordered locus">FraEuI1c_3296</name>
</gene>
<dbReference type="Pfam" id="PF05378">
    <property type="entry name" value="Hydant_A_N"/>
    <property type="match status" value="1"/>
</dbReference>
<dbReference type="Proteomes" id="UP000002484">
    <property type="component" value="Chromosome"/>
</dbReference>
<evidence type="ECO:0000313" key="4">
    <source>
        <dbReference type="EMBL" id="ADP81308.1"/>
    </source>
</evidence>
<feature type="domain" description="Acetophenone carboxylase-like C-terminal" evidence="3">
    <location>
        <begin position="511"/>
        <end position="677"/>
    </location>
</feature>
<evidence type="ECO:0000259" key="3">
    <source>
        <dbReference type="Pfam" id="PF19278"/>
    </source>
</evidence>
<dbReference type="EC" id="3.5.2.9" evidence="4"/>
<name>E3IVE4_PSEI1</name>
<keyword evidence="5" id="KW-1185">Reference proteome</keyword>
<dbReference type="EMBL" id="CP002299">
    <property type="protein sequence ID" value="ADP81308.1"/>
    <property type="molecule type" value="Genomic_DNA"/>
</dbReference>
<dbReference type="SUPFAM" id="SSF53067">
    <property type="entry name" value="Actin-like ATPase domain"/>
    <property type="match status" value="1"/>
</dbReference>
<organism evidence="4 5">
    <name type="scientific">Pseudofrankia inefficax (strain DSM 45817 / CECT 9037 / DDB 130130 / EuI1c)</name>
    <name type="common">Frankia inefficax</name>
    <dbReference type="NCBI Taxonomy" id="298654"/>
    <lineage>
        <taxon>Bacteria</taxon>
        <taxon>Bacillati</taxon>
        <taxon>Actinomycetota</taxon>
        <taxon>Actinomycetes</taxon>
        <taxon>Frankiales</taxon>
        <taxon>Frankiaceae</taxon>
        <taxon>Pseudofrankia</taxon>
    </lineage>
</organism>
<dbReference type="InParanoid" id="E3IVE4"/>
<proteinExistence type="predicted"/>
<dbReference type="InterPro" id="IPR008040">
    <property type="entry name" value="Hydant_A_N"/>
</dbReference>
<dbReference type="Pfam" id="PF19278">
    <property type="entry name" value="Hydant_A_C"/>
    <property type="match status" value="1"/>
</dbReference>
<dbReference type="InterPro" id="IPR043129">
    <property type="entry name" value="ATPase_NBD"/>
</dbReference>
<evidence type="ECO:0000259" key="1">
    <source>
        <dbReference type="Pfam" id="PF01968"/>
    </source>
</evidence>
<dbReference type="GO" id="GO:0005829">
    <property type="term" value="C:cytosol"/>
    <property type="evidence" value="ECO:0007669"/>
    <property type="project" value="TreeGrafter"/>
</dbReference>
<dbReference type="AlphaFoldDB" id="E3IVE4"/>
<dbReference type="OrthoDB" id="9768323at2"/>
<dbReference type="HOGENOM" id="CLU_002157_1_2_11"/>
<dbReference type="eggNOG" id="COG0145">
    <property type="taxonomic scope" value="Bacteria"/>
</dbReference>
<reference evidence="4 5" key="1">
    <citation type="submission" date="2010-10" db="EMBL/GenBank/DDBJ databases">
        <title>Complete sequence of Frankia sp. EuI1c.</title>
        <authorList>
            <consortium name="US DOE Joint Genome Institute"/>
            <person name="Lucas S."/>
            <person name="Copeland A."/>
            <person name="Lapidus A."/>
            <person name="Cheng J.-F."/>
            <person name="Bruce D."/>
            <person name="Goodwin L."/>
            <person name="Pitluck S."/>
            <person name="Chertkov O."/>
            <person name="Detter J.C."/>
            <person name="Han C."/>
            <person name="Tapia R."/>
            <person name="Land M."/>
            <person name="Hauser L."/>
            <person name="Jeffries C."/>
            <person name="Kyrpides N."/>
            <person name="Ivanova N."/>
            <person name="Mikhailova N."/>
            <person name="Beauchemin N."/>
            <person name="Sen A."/>
            <person name="Sur S.A."/>
            <person name="Gtari M."/>
            <person name="Wall L."/>
            <person name="Tisa L."/>
            <person name="Woyke T."/>
        </authorList>
    </citation>
    <scope>NUCLEOTIDE SEQUENCE [LARGE SCALE GENOMIC DNA]</scope>
    <source>
        <strain evidence="5">DSM 45817 / CECT 9037 / EuI1c</strain>
    </source>
</reference>
<protein>
    <submittedName>
        <fullName evidence="4">5-oxoprolinase (ATP-hydrolyzing)</fullName>
        <ecNumber evidence="4">3.5.2.9</ecNumber>
    </submittedName>
</protein>
<dbReference type="FunCoup" id="E3IVE4">
    <property type="interactions" value="339"/>
</dbReference>
<dbReference type="STRING" id="298654.FraEuI1c_3296"/>
<accession>E3IVE4</accession>
<dbReference type="InterPro" id="IPR045079">
    <property type="entry name" value="Oxoprolinase-like"/>
</dbReference>
<evidence type="ECO:0000259" key="2">
    <source>
        <dbReference type="Pfam" id="PF05378"/>
    </source>
</evidence>
<feature type="domain" description="Hydantoinase A/oxoprolinase" evidence="1">
    <location>
        <begin position="209"/>
        <end position="494"/>
    </location>
</feature>
<evidence type="ECO:0000313" key="5">
    <source>
        <dbReference type="Proteomes" id="UP000002484"/>
    </source>
</evidence>
<dbReference type="InterPro" id="IPR049517">
    <property type="entry name" value="ACX-like_C"/>
</dbReference>
<dbReference type="GO" id="GO:0017168">
    <property type="term" value="F:5-oxoprolinase (ATP-hydrolyzing) activity"/>
    <property type="evidence" value="ECO:0007669"/>
    <property type="project" value="UniProtKB-EC"/>
</dbReference>
<feature type="domain" description="Hydantoinase/oxoprolinase N-terminal" evidence="2">
    <location>
        <begin position="5"/>
        <end position="187"/>
    </location>
</feature>
<sequence length="696" mass="74005">MSGYRIGVDVGGTFTDCVLLRPDGSLVVEKTPTTPHDQSEGVLAGLLRLARAEGLDDSPALLADTESIVHGTTAADNTMIEMSGASTGLLVTEGFRDEIEFRRCFKEEIWDPAFPAPAPIARRRVRLEIRERLTPSGDVDTPLDEESVRKATARLRAFGVTSIAVVFLHSYVNPAHELRAREIIRDEYPDVELISLSHEVWPKPPEFERTSTTLVNAYVGPPIVRYLDRLEGRLLEAGYGRELLLATSSGGVATPSQIRARALATISSGPTGGVVAAAQASRATGLGDVVSIDMGGTSYDVCLIRGGRPEVTSDWNWRHRYCIALPMVDVHSVGAGGGSVARALDGSLQVGPESAGSVPGPVCYRRGGTQATVTDADLVLGRLDPEAFWGGRLALDVEGARAALADVGASLGLDVEQAAVAVVNIVDAHMCDAVRRVLSLAGVDPRRLDLVAFGGMGAVHATAHAAALGMRRVLVPRAAPGLSALGLLTADHMIDDARTLVGPWREIDLHRLTALADELADRANGELTAAGLTTDRIRLEWRLNLVYPGQTFDVGIPLERRGDEPIRAEAVAEAVETFHRSNEEARLIEARSQEPVVRGIRLVATGLVDQPRLAELEPSSEPPSPIGHRRLYAGGEWHDNAPVYDGDAVRPGPVIHGPALVQSRFTTLVLAPGDAATTLANGDVLVEVDAGSGGRG</sequence>
<dbReference type="KEGG" id="fri:FraEuI1c_3296"/>
<dbReference type="GO" id="GO:0006749">
    <property type="term" value="P:glutathione metabolic process"/>
    <property type="evidence" value="ECO:0007669"/>
    <property type="project" value="TreeGrafter"/>
</dbReference>